<dbReference type="InterPro" id="IPR001117">
    <property type="entry name" value="Cu-oxidase_2nd"/>
</dbReference>
<dbReference type="PANTHER" id="PTHR48267:SF1">
    <property type="entry name" value="BILIRUBIN OXIDASE"/>
    <property type="match status" value="1"/>
</dbReference>
<dbReference type="Pfam" id="PF07731">
    <property type="entry name" value="Cu-oxidase_2"/>
    <property type="match status" value="1"/>
</dbReference>
<dbReference type="CDD" id="cd13889">
    <property type="entry name" value="CuRO_3_BOD"/>
    <property type="match status" value="1"/>
</dbReference>
<sequence>MLYRTSFYFKFQLIIGALAYPSLVFDLDKNIVSSSGPYANTTTAVNYTWAAPTAGWLSPEYKWFFEYPLPIPAVKQPRFVYTNNQTGAVVDYYEIEVRKLTKQIYPNLPPTQMIGYDGLQPGPTFMMRKGREAVVRFVNQSPIDISTHVHGQYNRAPFDGWAADYAYPGQYKDYHYPNAQNARTIWYHDHTEFATGLNVYLGLEGFYILTDDEEQALNLPSGKYDIPMSISAKQYNNDGTLVYDTTSNYGIPGDVIQVNGQPWPYMAVEPRKYRLRFLNGAVSRTFTLSLHEGFDGQQLDFDVIGSDCGLFAQPVKANSVALSMGERYEIIVDFADFKGQNITMRNARGVVGSLDFAGTDQVMRFIVGNSESGNSGNDPVPSALRTMPLTPEANITKKFQFARIGEEWVVNGVGWADIEHRILTRPTLGADEIWELHNGNGTGVHPVHIHLVDFQILSRSGGRGKILPYEAAGLKDVVWLAPNETVRVVARYAPWPGVYMFHCHNLVHEDHDMLVAFNVTNLAKWGYDKTTLFIDPMEPAFRPKNIRAEEFTDSAIWNKLDWLWSLDAYNRTITGIT</sequence>
<evidence type="ECO:0000259" key="3">
    <source>
        <dbReference type="Pfam" id="PF00394"/>
    </source>
</evidence>
<name>A0A6A5QSH7_AMPQU</name>
<comment type="similarity">
    <text evidence="1">Belongs to the multicopper oxidase family.</text>
</comment>
<feature type="domain" description="Plastocyanin-like" evidence="5">
    <location>
        <begin position="108"/>
        <end position="212"/>
    </location>
</feature>
<dbReference type="InterPro" id="IPR045087">
    <property type="entry name" value="Cu-oxidase_fam"/>
</dbReference>
<evidence type="ECO:0000313" key="7">
    <source>
        <dbReference type="Proteomes" id="UP000800096"/>
    </source>
</evidence>
<feature type="domain" description="Plastocyanin-like" evidence="3">
    <location>
        <begin position="259"/>
        <end position="346"/>
    </location>
</feature>
<feature type="domain" description="Plastocyanin-like" evidence="4">
    <location>
        <begin position="411"/>
        <end position="521"/>
    </location>
</feature>
<dbReference type="EMBL" id="ML979134">
    <property type="protein sequence ID" value="KAF1918403.1"/>
    <property type="molecule type" value="Genomic_DNA"/>
</dbReference>
<reference evidence="6" key="1">
    <citation type="journal article" date="2020" name="Stud. Mycol.">
        <title>101 Dothideomycetes genomes: a test case for predicting lifestyles and emergence of pathogens.</title>
        <authorList>
            <person name="Haridas S."/>
            <person name="Albert R."/>
            <person name="Binder M."/>
            <person name="Bloem J."/>
            <person name="Labutti K."/>
            <person name="Salamov A."/>
            <person name="Andreopoulos B."/>
            <person name="Baker S."/>
            <person name="Barry K."/>
            <person name="Bills G."/>
            <person name="Bluhm B."/>
            <person name="Cannon C."/>
            <person name="Castanera R."/>
            <person name="Culley D."/>
            <person name="Daum C."/>
            <person name="Ezra D."/>
            <person name="Gonzalez J."/>
            <person name="Henrissat B."/>
            <person name="Kuo A."/>
            <person name="Liang C."/>
            <person name="Lipzen A."/>
            <person name="Lutzoni F."/>
            <person name="Magnuson J."/>
            <person name="Mondo S."/>
            <person name="Nolan M."/>
            <person name="Ohm R."/>
            <person name="Pangilinan J."/>
            <person name="Park H.-J."/>
            <person name="Ramirez L."/>
            <person name="Alfaro M."/>
            <person name="Sun H."/>
            <person name="Tritt A."/>
            <person name="Yoshinaga Y."/>
            <person name="Zwiers L.-H."/>
            <person name="Turgeon B."/>
            <person name="Goodwin S."/>
            <person name="Spatafora J."/>
            <person name="Crous P."/>
            <person name="Grigoriev I."/>
        </authorList>
    </citation>
    <scope>NUCLEOTIDE SEQUENCE</scope>
    <source>
        <strain evidence="6">HMLAC05119</strain>
    </source>
</reference>
<gene>
    <name evidence="6" type="ORF">BDU57DRAFT_472974</name>
</gene>
<dbReference type="GO" id="GO:0016491">
    <property type="term" value="F:oxidoreductase activity"/>
    <property type="evidence" value="ECO:0007669"/>
    <property type="project" value="InterPro"/>
</dbReference>
<dbReference type="Proteomes" id="UP000800096">
    <property type="component" value="Unassembled WGS sequence"/>
</dbReference>
<dbReference type="OrthoDB" id="262547at2759"/>
<evidence type="ECO:0000256" key="1">
    <source>
        <dbReference type="ARBA" id="ARBA00010609"/>
    </source>
</evidence>
<organism evidence="6 7">
    <name type="scientific">Ampelomyces quisqualis</name>
    <name type="common">Powdery mildew agent</name>
    <dbReference type="NCBI Taxonomy" id="50730"/>
    <lineage>
        <taxon>Eukaryota</taxon>
        <taxon>Fungi</taxon>
        <taxon>Dikarya</taxon>
        <taxon>Ascomycota</taxon>
        <taxon>Pezizomycotina</taxon>
        <taxon>Dothideomycetes</taxon>
        <taxon>Pleosporomycetidae</taxon>
        <taxon>Pleosporales</taxon>
        <taxon>Pleosporineae</taxon>
        <taxon>Phaeosphaeriaceae</taxon>
        <taxon>Ampelomyces</taxon>
    </lineage>
</organism>
<dbReference type="Pfam" id="PF07732">
    <property type="entry name" value="Cu-oxidase_3"/>
    <property type="match status" value="1"/>
</dbReference>
<dbReference type="InterPro" id="IPR011707">
    <property type="entry name" value="Cu-oxidase-like_N"/>
</dbReference>
<evidence type="ECO:0000259" key="5">
    <source>
        <dbReference type="Pfam" id="PF07732"/>
    </source>
</evidence>
<dbReference type="Pfam" id="PF00394">
    <property type="entry name" value="Cu-oxidase"/>
    <property type="match status" value="1"/>
</dbReference>
<dbReference type="GO" id="GO:0005507">
    <property type="term" value="F:copper ion binding"/>
    <property type="evidence" value="ECO:0007669"/>
    <property type="project" value="InterPro"/>
</dbReference>
<evidence type="ECO:0000313" key="6">
    <source>
        <dbReference type="EMBL" id="KAF1918403.1"/>
    </source>
</evidence>
<dbReference type="InterPro" id="IPR008972">
    <property type="entry name" value="Cupredoxin"/>
</dbReference>
<keyword evidence="2" id="KW-0186">Copper</keyword>
<dbReference type="PANTHER" id="PTHR48267">
    <property type="entry name" value="CUPREDOXIN SUPERFAMILY PROTEIN"/>
    <property type="match status" value="1"/>
</dbReference>
<dbReference type="SUPFAM" id="SSF49503">
    <property type="entry name" value="Cupredoxins"/>
    <property type="match status" value="3"/>
</dbReference>
<dbReference type="InterPro" id="IPR011706">
    <property type="entry name" value="Cu-oxidase_C"/>
</dbReference>
<keyword evidence="7" id="KW-1185">Reference proteome</keyword>
<accession>A0A6A5QSH7</accession>
<evidence type="ECO:0000259" key="4">
    <source>
        <dbReference type="Pfam" id="PF07731"/>
    </source>
</evidence>
<dbReference type="AlphaFoldDB" id="A0A6A5QSH7"/>
<protein>
    <submittedName>
        <fullName evidence="6">Cupredoxin</fullName>
    </submittedName>
</protein>
<dbReference type="Gene3D" id="2.60.40.420">
    <property type="entry name" value="Cupredoxins - blue copper proteins"/>
    <property type="match status" value="3"/>
</dbReference>
<proteinExistence type="inferred from homology"/>
<evidence type="ECO:0000256" key="2">
    <source>
        <dbReference type="ARBA" id="ARBA00023008"/>
    </source>
</evidence>